<sequence>MIVLSHINSEKSILEKIKYKKAHNDSISVNTEIKNIISSLKNNGFFLATVKSIIKKDKSFTAYLNLNKRVEKASLTFNNKDLYLTKGLLLKNNILEIPIEKLQSTLLYISKKLENQGKSFSKLQLKGINIRNNILYGNIYIRESNKRTINKTIIKGYENFPRKFIKNYFKIKRNTLFNKEKLSSISTLSKKLIFADEIKPPEILFTKDSTSLFLYLKKTQANSFDALVNFASKENGKLLFNGHIDLKLNNVLNTGESLNLFWNSIGDERQEFKIDTRIPYIFNSKFSPELVFSIYKQDSTFLTTNFKTIVNYDLNEKSKIGFFLNSDKSQKLIENDANNIFTLSNFFIGAIYNFSIPKNDFLKNNLFYFYLTFSVGKRNIEQKKTNQIKITLNTSYIFELNSRNSIFIKNNTGYLNSSTYIDNELFRIGGQNSIRGFNEQSIFTKNYSYFNLEYRYLTSETSYLYTISDIARVTTLKKGENFLSLGAGYLFRVKNTQININMAINSSKNSQAKITNTQLSISWINYF</sequence>
<organism evidence="1 2">
    <name type="scientific">Polaribacter aestuariivivens</name>
    <dbReference type="NCBI Taxonomy" id="2304626"/>
    <lineage>
        <taxon>Bacteria</taxon>
        <taxon>Pseudomonadati</taxon>
        <taxon>Bacteroidota</taxon>
        <taxon>Flavobacteriia</taxon>
        <taxon>Flavobacteriales</taxon>
        <taxon>Flavobacteriaceae</taxon>
    </lineage>
</organism>
<gene>
    <name evidence="1" type="ORF">FDT66_10215</name>
</gene>
<dbReference type="RefSeq" id="WP_138536171.1">
    <property type="nucleotide sequence ID" value="NZ_VANR01000005.1"/>
</dbReference>
<proteinExistence type="predicted"/>
<protein>
    <recommendedName>
        <fullName evidence="3">Haemolysin activator HlyB C-terminal domain-containing protein</fullName>
    </recommendedName>
</protein>
<dbReference type="AlphaFoldDB" id="A0A5S3N2M5"/>
<evidence type="ECO:0008006" key="3">
    <source>
        <dbReference type="Google" id="ProtNLM"/>
    </source>
</evidence>
<keyword evidence="2" id="KW-1185">Reference proteome</keyword>
<evidence type="ECO:0000313" key="2">
    <source>
        <dbReference type="Proteomes" id="UP000307140"/>
    </source>
</evidence>
<accession>A0A5S3N2M5</accession>
<dbReference type="Proteomes" id="UP000307140">
    <property type="component" value="Unassembled WGS sequence"/>
</dbReference>
<dbReference type="OrthoDB" id="9811416at2"/>
<comment type="caution">
    <text evidence="1">The sequence shown here is derived from an EMBL/GenBank/DDBJ whole genome shotgun (WGS) entry which is preliminary data.</text>
</comment>
<dbReference type="EMBL" id="VANR01000005">
    <property type="protein sequence ID" value="TMM29490.1"/>
    <property type="molecule type" value="Genomic_DNA"/>
</dbReference>
<dbReference type="Gene3D" id="2.40.160.50">
    <property type="entry name" value="membrane protein fhac: a member of the omp85/tpsb transporter family"/>
    <property type="match status" value="1"/>
</dbReference>
<name>A0A5S3N2M5_9FLAO</name>
<evidence type="ECO:0000313" key="1">
    <source>
        <dbReference type="EMBL" id="TMM29490.1"/>
    </source>
</evidence>
<reference evidence="1 2" key="1">
    <citation type="submission" date="2019-05" db="EMBL/GenBank/DDBJ databases">
        <title>Polaribacter aestuariivivens sp. nov., isolated from a tidal flat.</title>
        <authorList>
            <person name="Yoon J.-H."/>
        </authorList>
    </citation>
    <scope>NUCLEOTIDE SEQUENCE [LARGE SCALE GENOMIC DNA]</scope>
    <source>
        <strain evidence="1 2">DBTF-3</strain>
    </source>
</reference>